<evidence type="ECO:0000256" key="6">
    <source>
        <dbReference type="ARBA" id="ARBA00023134"/>
    </source>
</evidence>
<dbReference type="InterPro" id="IPR006847">
    <property type="entry name" value="IF2_N"/>
</dbReference>
<keyword evidence="8" id="KW-0963">Cytoplasm</keyword>
<dbReference type="InterPro" id="IPR015760">
    <property type="entry name" value="TIF_IF2"/>
</dbReference>
<dbReference type="InterPro" id="IPR053905">
    <property type="entry name" value="EF-G-like_DII"/>
</dbReference>
<dbReference type="PROSITE" id="PS51722">
    <property type="entry name" value="G_TR_2"/>
    <property type="match status" value="1"/>
</dbReference>
<reference evidence="11 12" key="1">
    <citation type="submission" date="2017-11" db="EMBL/GenBank/DDBJ databases">
        <title>Evolution of Phototrophy in the Chloroflexi Phylum Driven by Horizontal Gene Transfer.</title>
        <authorList>
            <person name="Ward L.M."/>
            <person name="Hemp J."/>
            <person name="Shih P.M."/>
            <person name="Mcglynn S.E."/>
            <person name="Fischer W."/>
        </authorList>
    </citation>
    <scope>NUCLEOTIDE SEQUENCE [LARGE SCALE GENOMIC DNA]</scope>
    <source>
        <strain evidence="11">CP2_2F</strain>
    </source>
</reference>
<feature type="domain" description="Tr-type G" evidence="10">
    <location>
        <begin position="96"/>
        <end position="269"/>
    </location>
</feature>
<dbReference type="GO" id="GO:0005525">
    <property type="term" value="F:GTP binding"/>
    <property type="evidence" value="ECO:0007669"/>
    <property type="project" value="UniProtKB-KW"/>
</dbReference>
<dbReference type="PANTHER" id="PTHR43381">
    <property type="entry name" value="TRANSLATION INITIATION FACTOR IF-2-RELATED"/>
    <property type="match status" value="1"/>
</dbReference>
<dbReference type="Proteomes" id="UP000228921">
    <property type="component" value="Unassembled WGS sequence"/>
</dbReference>
<comment type="subcellular location">
    <subcellularLocation>
        <location evidence="8">Cytoplasm</location>
    </subcellularLocation>
</comment>
<dbReference type="SUPFAM" id="SSF52540">
    <property type="entry name" value="P-loop containing nucleoside triphosphate hydrolases"/>
    <property type="match status" value="1"/>
</dbReference>
<dbReference type="FunFam" id="2.40.30.10:FF:000007">
    <property type="entry name" value="Translation initiation factor IF-2"/>
    <property type="match status" value="1"/>
</dbReference>
<dbReference type="Pfam" id="PF22042">
    <property type="entry name" value="EF-G_D2"/>
    <property type="match status" value="1"/>
</dbReference>
<dbReference type="InterPro" id="IPR005225">
    <property type="entry name" value="Small_GTP-bd"/>
</dbReference>
<evidence type="ECO:0000256" key="7">
    <source>
        <dbReference type="ARBA" id="ARBA00025162"/>
    </source>
</evidence>
<comment type="similarity">
    <text evidence="1 8 9">Belongs to the TRAFAC class translation factor GTPase superfamily. Classic translation factor GTPase family. IF-2 subfamily.</text>
</comment>
<evidence type="ECO:0000256" key="3">
    <source>
        <dbReference type="ARBA" id="ARBA00022540"/>
    </source>
</evidence>
<dbReference type="PANTHER" id="PTHR43381:SF5">
    <property type="entry name" value="TR-TYPE G DOMAIN-CONTAINING PROTEIN"/>
    <property type="match status" value="1"/>
</dbReference>
<dbReference type="CDD" id="cd01887">
    <property type="entry name" value="IF2_eIF5B"/>
    <property type="match status" value="1"/>
</dbReference>
<dbReference type="Gene3D" id="3.40.50.300">
    <property type="entry name" value="P-loop containing nucleotide triphosphate hydrolases"/>
    <property type="match status" value="1"/>
</dbReference>
<keyword evidence="3 8" id="KW-0396">Initiation factor</keyword>
<protein>
    <recommendedName>
        <fullName evidence="2 8">Translation initiation factor IF-2</fullName>
    </recommendedName>
</protein>
<dbReference type="GO" id="GO:0003924">
    <property type="term" value="F:GTPase activity"/>
    <property type="evidence" value="ECO:0007669"/>
    <property type="project" value="UniProtKB-UniRule"/>
</dbReference>
<evidence type="ECO:0000313" key="12">
    <source>
        <dbReference type="Proteomes" id="UP000228921"/>
    </source>
</evidence>
<comment type="function">
    <text evidence="7 8 9">One of the essential components for the initiation of protein synthesis. Protects formylmethionyl-tRNA from spontaneous hydrolysis and promotes its binding to the 30S ribosomal subunits. Also involved in the hydrolysis of GTP during the formation of the 70S ribosomal complex.</text>
</comment>
<dbReference type="InterPro" id="IPR044145">
    <property type="entry name" value="IF2_II"/>
</dbReference>
<dbReference type="InterPro" id="IPR027417">
    <property type="entry name" value="P-loop_NTPase"/>
</dbReference>
<dbReference type="SUPFAM" id="SSF50447">
    <property type="entry name" value="Translation proteins"/>
    <property type="match status" value="2"/>
</dbReference>
<comment type="caution">
    <text evidence="11">The sequence shown here is derived from an EMBL/GenBank/DDBJ whole genome shotgun (WGS) entry which is preliminary data.</text>
</comment>
<evidence type="ECO:0000256" key="8">
    <source>
        <dbReference type="HAMAP-Rule" id="MF_00100"/>
    </source>
</evidence>
<dbReference type="InterPro" id="IPR036925">
    <property type="entry name" value="TIF_IF2_dom3_sf"/>
</dbReference>
<keyword evidence="4 8" id="KW-0547">Nucleotide-binding</keyword>
<feature type="binding site" evidence="8">
    <location>
        <begin position="105"/>
        <end position="112"/>
    </location>
    <ligand>
        <name>GTP</name>
        <dbReference type="ChEBI" id="CHEBI:37565"/>
    </ligand>
</feature>
<gene>
    <name evidence="8" type="primary">infB</name>
    <name evidence="11" type="ORF">CUN51_04845</name>
</gene>
<dbReference type="InterPro" id="IPR000178">
    <property type="entry name" value="TF_IF2_bacterial-like"/>
</dbReference>
<accession>A0A2M8P0X6</accession>
<dbReference type="FunFam" id="3.40.50.300:FF:000019">
    <property type="entry name" value="Translation initiation factor IF-2"/>
    <property type="match status" value="1"/>
</dbReference>
<dbReference type="GO" id="GO:0005829">
    <property type="term" value="C:cytosol"/>
    <property type="evidence" value="ECO:0007669"/>
    <property type="project" value="TreeGrafter"/>
</dbReference>
<evidence type="ECO:0000256" key="9">
    <source>
        <dbReference type="RuleBase" id="RU000644"/>
    </source>
</evidence>
<evidence type="ECO:0000256" key="4">
    <source>
        <dbReference type="ARBA" id="ARBA00022741"/>
    </source>
</evidence>
<sequence>MAEERQLIEIPEFVTVRELASLLGVSPIDVMKQLISNGVMATINQQLDFDTASLIAEEMGFEVRPIAPPEPETVSLDDLPPWRRIYAAEDPKSLVRRPPVVTILGHVDHGKTTLLDAIRHAHVAEGEAGGITQHIGAYQVVHNGQKITFLDTPGHAAFTAMRARGAQGADIAVLVVAADDGVMPTAKEAIAHARAAHIPMVVAINKIDKRNANPERVKQELAELGVVPDEWDGDTMFIPVSARDKIGIEDLLEAILLTAENHPIHANPKGKTAGTVIEARLDKTRGVIATLLVQNGTLRTGDIVVAGTAYGKIRAMFDENGKPVREAPPSTPVQVMGFAEQPHVGDLFVTFRNEREARALVEERKQAAAQAAEKAARPAASLEDIFKRFQAGETKELLIILKVDTQGSLEPIVNELNALSKTDLGLKILYAEVGNITENDVNLATSTGAIVIGFNVNVDTAARKLAESNAVEIRLYDVIYNLVEDVEKALKGMLEPVYQERVVGVAEVRKVFKIPKLGKIAGCMVREGEIRRNAKVRLRRGREIVAEGIAVASLKRETEDVREVRAGFECGVGLDNYEDFIPGDLLEFMVRERVS</sequence>
<dbReference type="GO" id="GO:0003743">
    <property type="term" value="F:translation initiation factor activity"/>
    <property type="evidence" value="ECO:0007669"/>
    <property type="project" value="UniProtKB-UniRule"/>
</dbReference>
<dbReference type="CDD" id="cd03702">
    <property type="entry name" value="IF2_mtIF2_II"/>
    <property type="match status" value="1"/>
</dbReference>
<name>A0A2M8P0X6_9CHLR</name>
<dbReference type="Pfam" id="PF04760">
    <property type="entry name" value="IF2_N"/>
    <property type="match status" value="1"/>
</dbReference>
<keyword evidence="6 8" id="KW-0342">GTP-binding</keyword>
<dbReference type="NCBIfam" id="TIGR00231">
    <property type="entry name" value="small_GTP"/>
    <property type="match status" value="1"/>
</dbReference>
<proteinExistence type="inferred from homology"/>
<feature type="binding site" evidence="8">
    <location>
        <begin position="205"/>
        <end position="208"/>
    </location>
    <ligand>
        <name>GTP</name>
        <dbReference type="ChEBI" id="CHEBI:37565"/>
    </ligand>
</feature>
<dbReference type="SUPFAM" id="SSF52156">
    <property type="entry name" value="Initiation factor IF2/eIF5b, domain 3"/>
    <property type="match status" value="1"/>
</dbReference>
<evidence type="ECO:0000256" key="5">
    <source>
        <dbReference type="ARBA" id="ARBA00022917"/>
    </source>
</evidence>
<dbReference type="Gene3D" id="2.40.30.10">
    <property type="entry name" value="Translation factors"/>
    <property type="match status" value="2"/>
</dbReference>
<evidence type="ECO:0000256" key="2">
    <source>
        <dbReference type="ARBA" id="ARBA00020675"/>
    </source>
</evidence>
<dbReference type="HAMAP" id="MF_00100_B">
    <property type="entry name" value="IF_2_B"/>
    <property type="match status" value="1"/>
</dbReference>
<dbReference type="Gene3D" id="3.40.50.10050">
    <property type="entry name" value="Translation initiation factor IF- 2, domain 3"/>
    <property type="match status" value="1"/>
</dbReference>
<dbReference type="FunFam" id="2.40.30.10:FF:000008">
    <property type="entry name" value="Translation initiation factor IF-2"/>
    <property type="match status" value="1"/>
</dbReference>
<dbReference type="InterPro" id="IPR000795">
    <property type="entry name" value="T_Tr_GTP-bd_dom"/>
</dbReference>
<organism evidence="11 12">
    <name type="scientific">Candidatus Thermofonsia Clade 1 bacterium</name>
    <dbReference type="NCBI Taxonomy" id="2364210"/>
    <lineage>
        <taxon>Bacteria</taxon>
        <taxon>Bacillati</taxon>
        <taxon>Chloroflexota</taxon>
        <taxon>Candidatus Thermofontia</taxon>
        <taxon>Candidatus Thermofonsia Clade 1</taxon>
    </lineage>
</organism>
<feature type="binding site" evidence="8">
    <location>
        <begin position="151"/>
        <end position="155"/>
    </location>
    <ligand>
        <name>GTP</name>
        <dbReference type="ChEBI" id="CHEBI:37565"/>
    </ligand>
</feature>
<dbReference type="Pfam" id="PF00009">
    <property type="entry name" value="GTP_EFTU"/>
    <property type="match status" value="1"/>
</dbReference>
<dbReference type="InterPro" id="IPR023115">
    <property type="entry name" value="TIF_IF2_dom3"/>
</dbReference>
<dbReference type="NCBIfam" id="TIGR00487">
    <property type="entry name" value="IF-2"/>
    <property type="match status" value="1"/>
</dbReference>
<dbReference type="Pfam" id="PF11987">
    <property type="entry name" value="IF-2"/>
    <property type="match status" value="1"/>
</dbReference>
<dbReference type="CDD" id="cd03692">
    <property type="entry name" value="mtIF2_IVc"/>
    <property type="match status" value="1"/>
</dbReference>
<evidence type="ECO:0000313" key="11">
    <source>
        <dbReference type="EMBL" id="PJF31198.1"/>
    </source>
</evidence>
<dbReference type="EMBL" id="PGTK01000004">
    <property type="protein sequence ID" value="PJF31198.1"/>
    <property type="molecule type" value="Genomic_DNA"/>
</dbReference>
<dbReference type="FunFam" id="3.40.50.10050:FF:000001">
    <property type="entry name" value="Translation initiation factor IF-2"/>
    <property type="match status" value="1"/>
</dbReference>
<keyword evidence="5 8" id="KW-0648">Protein biosynthesis</keyword>
<evidence type="ECO:0000256" key="1">
    <source>
        <dbReference type="ARBA" id="ARBA00007733"/>
    </source>
</evidence>
<feature type="region of interest" description="G-domain" evidence="8">
    <location>
        <begin position="99"/>
        <end position="247"/>
    </location>
</feature>
<evidence type="ECO:0000259" key="10">
    <source>
        <dbReference type="PROSITE" id="PS51722"/>
    </source>
</evidence>
<dbReference type="InterPro" id="IPR009000">
    <property type="entry name" value="Transl_B-barrel_sf"/>
</dbReference>
<dbReference type="AlphaFoldDB" id="A0A2M8P0X6"/>